<dbReference type="InterPro" id="IPR052895">
    <property type="entry name" value="HetReg/Transcr_Mod"/>
</dbReference>
<accession>A0A7D8YSY1</accession>
<keyword evidence="3" id="KW-1185">Reference proteome</keyword>
<dbReference type="AlphaFoldDB" id="A0A7D8YSY1"/>
<evidence type="ECO:0000313" key="2">
    <source>
        <dbReference type="EMBL" id="TVY53311.1"/>
    </source>
</evidence>
<dbReference type="OrthoDB" id="2504919at2759"/>
<dbReference type="Proteomes" id="UP000481288">
    <property type="component" value="Unassembled WGS sequence"/>
</dbReference>
<evidence type="ECO:0000313" key="3">
    <source>
        <dbReference type="Proteomes" id="UP000481288"/>
    </source>
</evidence>
<evidence type="ECO:0000259" key="1">
    <source>
        <dbReference type="Pfam" id="PF06985"/>
    </source>
</evidence>
<dbReference type="Pfam" id="PF26639">
    <property type="entry name" value="Het-6_barrel"/>
    <property type="match status" value="1"/>
</dbReference>
<reference evidence="2 3" key="1">
    <citation type="submission" date="2018-05" db="EMBL/GenBank/DDBJ databases">
        <title>Whole genome sequencing for identification of molecular markers to develop diagnostic detection tools for the regulated plant pathogen Lachnellula willkommii.</title>
        <authorList>
            <person name="Giroux E."/>
            <person name="Bilodeau G."/>
        </authorList>
    </citation>
    <scope>NUCLEOTIDE SEQUENCE [LARGE SCALE GENOMIC DNA]</scope>
    <source>
        <strain evidence="2 3">CBS 625.97</strain>
    </source>
</reference>
<dbReference type="InterPro" id="IPR010730">
    <property type="entry name" value="HET"/>
</dbReference>
<name>A0A7D8YSY1_9HELO</name>
<dbReference type="PANTHER" id="PTHR24148">
    <property type="entry name" value="ANKYRIN REPEAT DOMAIN-CONTAINING PROTEIN 39 HOMOLOG-RELATED"/>
    <property type="match status" value="1"/>
</dbReference>
<comment type="caution">
    <text evidence="2">The sequence shown here is derived from an EMBL/GenBank/DDBJ whole genome shotgun (WGS) entry which is preliminary data.</text>
</comment>
<dbReference type="PANTHER" id="PTHR24148:SF64">
    <property type="entry name" value="HETEROKARYON INCOMPATIBILITY DOMAIN-CONTAINING PROTEIN"/>
    <property type="match status" value="1"/>
</dbReference>
<organism evidence="2 3">
    <name type="scientific">Lachnellula cervina</name>
    <dbReference type="NCBI Taxonomy" id="1316786"/>
    <lineage>
        <taxon>Eukaryota</taxon>
        <taxon>Fungi</taxon>
        <taxon>Dikarya</taxon>
        <taxon>Ascomycota</taxon>
        <taxon>Pezizomycotina</taxon>
        <taxon>Leotiomycetes</taxon>
        <taxon>Helotiales</taxon>
        <taxon>Lachnaceae</taxon>
        <taxon>Lachnellula</taxon>
    </lineage>
</organism>
<protein>
    <submittedName>
        <fullName evidence="2">Heterokaryon incompatibility protein 6,OR allele</fullName>
    </submittedName>
</protein>
<feature type="domain" description="Heterokaryon incompatibility" evidence="1">
    <location>
        <begin position="199"/>
        <end position="350"/>
    </location>
</feature>
<gene>
    <name evidence="2" type="primary">het-6_2</name>
    <name evidence="2" type="ORF">LCER1_G006735</name>
</gene>
<sequence length="793" mass="89876">MPHNTLPKRRKQLPISTLGNFQYTKITTSTFHHPRDIGHAICWHFPFCVRQHCVIVIHDCNDPLGAIPRFALIPLHKPGLEDIYGDLTVETFVKEVVGEGALADVRYGWKIGGGRDEFKVGGHVYSGQVGMTTEFTKNSRSLNRMFSKKKHISGSPMADTESLYARLSTIRLFRLSHGPPKLAGELVSFALDSTSCPPFVALSYTWGETTNPKSISINGHRFEVLAALYRFLYLLPELKGFSAETWWWIDSICINQKDEKEKSEQMAIMGKIYEKASKTVAWLGEEGDCGGAVDSLYRLRNELDKATRKDGSTDRGKMRVLRHEKRGIEWEAIERLLSRPWWRRVWTLQEFLISNRVSFFCGKRGISRENFEDAILAMSGCDARDGLMDTKAYYAGWNRRRMKQWYPQRKHEMSLVSMLVYVGDSGATDERDRVYSLLGVAKDFDLIAMLDPKSTVEDVYSELVRSFIAKYKSLDIICYSHLFNYPARKSKDERILPSWIPDWRASVEGKVIPVMACQGSSPGTGNFRPAWVTKSEATYRASGNKYPRHNTSMDPRVLTCTGVVLDKIDGLGGSKYEDAGEINETKNERPLEQSVSEHNIQLDDEAASSSALMETIARCLALDRQDRYLAESLAPGVFREDFETFCKVCLEHAGEARIPVYFREWFERNRTLLLKGRALEEHCRDATLHTPTAKWEEFCEGHLKYFHGRLEDTVVTMARRLAVTKKGHLGMAASRATRGDLICVLYGCNIPVLLREQNAGTCELVGECYLDGFMNGEALANGSGLTEVYFHIA</sequence>
<proteinExistence type="predicted"/>
<dbReference type="Pfam" id="PF06985">
    <property type="entry name" value="HET"/>
    <property type="match status" value="1"/>
</dbReference>
<dbReference type="EMBL" id="QGMG01000472">
    <property type="protein sequence ID" value="TVY53311.1"/>
    <property type="molecule type" value="Genomic_DNA"/>
</dbReference>